<dbReference type="PANTHER" id="PTHR43110">
    <property type="entry name" value="THIOL PEROXIDASE"/>
    <property type="match status" value="1"/>
</dbReference>
<comment type="caution">
    <text evidence="5">The sequence shown here is derived from an EMBL/GenBank/DDBJ whole genome shotgun (WGS) entry which is preliminary data.</text>
</comment>
<dbReference type="EMBL" id="QGGB01000003">
    <property type="protein sequence ID" value="PWN07556.1"/>
    <property type="molecule type" value="Genomic_DNA"/>
</dbReference>
<dbReference type="InterPro" id="IPR036249">
    <property type="entry name" value="Thioredoxin-like_sf"/>
</dbReference>
<dbReference type="InterPro" id="IPR013766">
    <property type="entry name" value="Thioredoxin_domain"/>
</dbReference>
<dbReference type="Proteomes" id="UP000245533">
    <property type="component" value="Unassembled WGS sequence"/>
</dbReference>
<dbReference type="PIRSF" id="PIRSF000239">
    <property type="entry name" value="AHPC"/>
    <property type="match status" value="1"/>
</dbReference>
<dbReference type="InterPro" id="IPR000866">
    <property type="entry name" value="AhpC/TSA"/>
</dbReference>
<keyword evidence="1" id="KW-0560">Oxidoreductase</keyword>
<proteinExistence type="predicted"/>
<keyword evidence="2" id="KW-0676">Redox-active center</keyword>
<gene>
    <name evidence="5" type="ORF">DDZ15_04685</name>
</gene>
<keyword evidence="6" id="KW-1185">Reference proteome</keyword>
<reference evidence="5 6" key="1">
    <citation type="submission" date="2018-05" db="EMBL/GenBank/DDBJ databases">
        <title>Rhodohalobacter halophilus gen. nov., sp. nov., a moderately halophilic member of the family Balneolaceae.</title>
        <authorList>
            <person name="Liu Z.-W."/>
        </authorList>
    </citation>
    <scope>NUCLEOTIDE SEQUENCE [LARGE SCALE GENOMIC DNA]</scope>
    <source>
        <strain evidence="5 6">8A47</strain>
    </source>
</reference>
<sequence length="155" mass="17503">MTLKTGDTVEDFSLQNTEGKPVALSELIGEDRVVLLFFPLAFSGVCTEELCSTRDNMKMFNSLNANVAAISADSFFTLREYKKVNNLNFELLSDFNKEVSAQFNSLYEEYFGMKGVPKRSAFVINSNMQIEHMEILEDSDRIPDFQEIINVLSGS</sequence>
<dbReference type="GO" id="GO:0016209">
    <property type="term" value="F:antioxidant activity"/>
    <property type="evidence" value="ECO:0007669"/>
    <property type="project" value="InterPro"/>
</dbReference>
<dbReference type="InterPro" id="IPR050455">
    <property type="entry name" value="Tpx_Peroxidase_subfamily"/>
</dbReference>
<protein>
    <submittedName>
        <fullName evidence="5">Peroxiredoxin</fullName>
    </submittedName>
</protein>
<name>A0A316U2N5_9BACT</name>
<evidence type="ECO:0000313" key="5">
    <source>
        <dbReference type="EMBL" id="PWN07556.1"/>
    </source>
</evidence>
<dbReference type="PANTHER" id="PTHR43110:SF1">
    <property type="entry name" value="THIOL PEROXIDASE"/>
    <property type="match status" value="1"/>
</dbReference>
<accession>A0A316U2N5</accession>
<dbReference type="Pfam" id="PF00578">
    <property type="entry name" value="AhpC-TSA"/>
    <property type="match status" value="1"/>
</dbReference>
<dbReference type="Gene3D" id="3.40.30.10">
    <property type="entry name" value="Glutaredoxin"/>
    <property type="match status" value="1"/>
</dbReference>
<dbReference type="InterPro" id="IPR024706">
    <property type="entry name" value="Peroxiredoxin_AhpC-typ"/>
</dbReference>
<dbReference type="SUPFAM" id="SSF52833">
    <property type="entry name" value="Thioredoxin-like"/>
    <property type="match status" value="1"/>
</dbReference>
<organism evidence="5 6">
    <name type="scientific">Rhodohalobacter mucosus</name>
    <dbReference type="NCBI Taxonomy" id="2079485"/>
    <lineage>
        <taxon>Bacteria</taxon>
        <taxon>Pseudomonadati</taxon>
        <taxon>Balneolota</taxon>
        <taxon>Balneolia</taxon>
        <taxon>Balneolales</taxon>
        <taxon>Balneolaceae</taxon>
        <taxon>Rhodohalobacter</taxon>
    </lineage>
</organism>
<evidence type="ECO:0000256" key="3">
    <source>
        <dbReference type="PIRSR" id="PIRSR000239-1"/>
    </source>
</evidence>
<evidence type="ECO:0000256" key="2">
    <source>
        <dbReference type="ARBA" id="ARBA00023284"/>
    </source>
</evidence>
<feature type="domain" description="Thioredoxin" evidence="4">
    <location>
        <begin position="3"/>
        <end position="155"/>
    </location>
</feature>
<evidence type="ECO:0000313" key="6">
    <source>
        <dbReference type="Proteomes" id="UP000245533"/>
    </source>
</evidence>
<evidence type="ECO:0000259" key="4">
    <source>
        <dbReference type="PROSITE" id="PS51352"/>
    </source>
</evidence>
<dbReference type="OrthoDB" id="9809746at2"/>
<dbReference type="RefSeq" id="WP_109645383.1">
    <property type="nucleotide sequence ID" value="NZ_QGGB01000003.1"/>
</dbReference>
<dbReference type="GO" id="GO:0016491">
    <property type="term" value="F:oxidoreductase activity"/>
    <property type="evidence" value="ECO:0007669"/>
    <property type="project" value="UniProtKB-KW"/>
</dbReference>
<feature type="active site" description="Cysteine sulfenic acid (-SOH) intermediate; for peroxidase activity" evidence="3">
    <location>
        <position position="46"/>
    </location>
</feature>
<dbReference type="PROSITE" id="PS51352">
    <property type="entry name" value="THIOREDOXIN_2"/>
    <property type="match status" value="1"/>
</dbReference>
<evidence type="ECO:0000256" key="1">
    <source>
        <dbReference type="ARBA" id="ARBA00023002"/>
    </source>
</evidence>
<dbReference type="AlphaFoldDB" id="A0A316U2N5"/>